<gene>
    <name evidence="2" type="ORF">EDC35_103201</name>
</gene>
<dbReference type="RefSeq" id="WP_165903368.1">
    <property type="nucleotide sequence ID" value="NZ_SMAO01000003.1"/>
</dbReference>
<protein>
    <submittedName>
        <fullName evidence="2">Uncharacterized protein</fullName>
    </submittedName>
</protein>
<comment type="caution">
    <text evidence="2">The sequence shown here is derived from an EMBL/GenBank/DDBJ whole genome shotgun (WGS) entry which is preliminary data.</text>
</comment>
<feature type="region of interest" description="Disordered" evidence="1">
    <location>
        <begin position="27"/>
        <end position="47"/>
    </location>
</feature>
<reference evidence="2 3" key="1">
    <citation type="submission" date="2019-03" db="EMBL/GenBank/DDBJ databases">
        <title>Genomic Encyclopedia of Type Strains, Phase IV (KMG-IV): sequencing the most valuable type-strain genomes for metagenomic binning, comparative biology and taxonomic classification.</title>
        <authorList>
            <person name="Goeker M."/>
        </authorList>
    </citation>
    <scope>NUCLEOTIDE SEQUENCE [LARGE SCALE GENOMIC DNA]</scope>
    <source>
        <strain evidence="2 3">DSM 13587</strain>
    </source>
</reference>
<dbReference type="Proteomes" id="UP000295717">
    <property type="component" value="Unassembled WGS sequence"/>
</dbReference>
<evidence type="ECO:0000313" key="2">
    <source>
        <dbReference type="EMBL" id="TCT22103.1"/>
    </source>
</evidence>
<dbReference type="AlphaFoldDB" id="A0A4R3N4S6"/>
<organism evidence="2 3">
    <name type="scientific">Thiobaca trueperi</name>
    <dbReference type="NCBI Taxonomy" id="127458"/>
    <lineage>
        <taxon>Bacteria</taxon>
        <taxon>Pseudomonadati</taxon>
        <taxon>Pseudomonadota</taxon>
        <taxon>Gammaproteobacteria</taxon>
        <taxon>Chromatiales</taxon>
        <taxon>Chromatiaceae</taxon>
        <taxon>Thiobaca</taxon>
    </lineage>
</organism>
<accession>A0A4R3N4S6</accession>
<proteinExistence type="predicted"/>
<evidence type="ECO:0000256" key="1">
    <source>
        <dbReference type="SAM" id="MobiDB-lite"/>
    </source>
</evidence>
<dbReference type="EMBL" id="SMAO01000003">
    <property type="protein sequence ID" value="TCT22103.1"/>
    <property type="molecule type" value="Genomic_DNA"/>
</dbReference>
<evidence type="ECO:0000313" key="3">
    <source>
        <dbReference type="Proteomes" id="UP000295717"/>
    </source>
</evidence>
<keyword evidence="3" id="KW-1185">Reference proteome</keyword>
<sequence>MARTKNEVLTIRATAEIKALLLDDAKAQSLALPDPNQTGRKDATQPR</sequence>
<name>A0A4R3N4S6_9GAMM</name>